<dbReference type="PANTHER" id="PTHR11584:SF369">
    <property type="entry name" value="MITOGEN-ACTIVATED PROTEIN KINASE KINASE KINASE 19-RELATED"/>
    <property type="match status" value="1"/>
</dbReference>
<dbReference type="Gene3D" id="3.10.20.90">
    <property type="entry name" value="Phosphatidylinositol 3-kinase Catalytic Subunit, Chain A, domain 1"/>
    <property type="match status" value="1"/>
</dbReference>
<keyword evidence="8" id="KW-1185">Reference proteome</keyword>
<keyword evidence="3 6" id="KW-0547">Nucleotide-binding</keyword>
<dbReference type="WBParaSite" id="Pan_g19845.t1">
    <property type="protein sequence ID" value="Pan_g19845.t1"/>
    <property type="gene ID" value="Pan_g19845"/>
</dbReference>
<evidence type="ECO:0000313" key="9">
    <source>
        <dbReference type="WBParaSite" id="Pan_g19845.t1"/>
    </source>
</evidence>
<keyword evidence="2" id="KW-0808">Transferase</keyword>
<dbReference type="Gene3D" id="1.10.510.10">
    <property type="entry name" value="Transferase(Phosphotransferase) domain 1"/>
    <property type="match status" value="1"/>
</dbReference>
<name>A0A7E4VDV3_PANRE</name>
<keyword evidence="5 6" id="KW-0067">ATP-binding</keyword>
<evidence type="ECO:0000256" key="3">
    <source>
        <dbReference type="ARBA" id="ARBA00022741"/>
    </source>
</evidence>
<dbReference type="Pfam" id="PF00069">
    <property type="entry name" value="Pkinase"/>
    <property type="match status" value="1"/>
</dbReference>
<sequence>MADVPVEQTLNNLRDLFLDVQPTPSASSSSGLTASASSSSGAPFAAIPEHRNRIPSRTFAPPAPNSETLTIIARSSAERFRLTVQRPVSFKDLNDYIRRRHSGVPINIFHANNNLDFLQLIEDQEALEAALRLHDSRSKESKFRIFVSPKSANDVLGRPDKRGIYRGTNFDDVYSENGTSAFSTAATPDGKKLEEIFAANPQAPKPPTEWREATCIGQGAHGRVMLCVDRETGDQLVVKKIYARGDGHAMKARVQSLSEEVTILSRLKHDNIVRYLGVVVTDNCVNIFMEYMTAGSLYDEINKFGELSEKRAIRTTKQVLSGLEYLHSLNIVHRDIKSANILRHASPADYKLGDFGSAQYMRALASLQSAEYRGTPHYTAPEIVRDSQPYSNKADIWSVGITIVEMLTCKTPYSETPSNAVLFRIAEGPVKYELPPEISPALKALIDKMLSQAPKDRPETTEILAMDLLTTV</sequence>
<reference evidence="9" key="2">
    <citation type="submission" date="2020-10" db="UniProtKB">
        <authorList>
            <consortium name="WormBaseParasite"/>
        </authorList>
    </citation>
    <scope>IDENTIFICATION</scope>
</reference>
<evidence type="ECO:0000256" key="1">
    <source>
        <dbReference type="ARBA" id="ARBA00022527"/>
    </source>
</evidence>
<dbReference type="SUPFAM" id="SSF56112">
    <property type="entry name" value="Protein kinase-like (PK-like)"/>
    <property type="match status" value="1"/>
</dbReference>
<dbReference type="InterPro" id="IPR017441">
    <property type="entry name" value="Protein_kinase_ATP_BS"/>
</dbReference>
<keyword evidence="4" id="KW-0418">Kinase</keyword>
<evidence type="ECO:0000259" key="7">
    <source>
        <dbReference type="PROSITE" id="PS50011"/>
    </source>
</evidence>
<dbReference type="InterPro" id="IPR011009">
    <property type="entry name" value="Kinase-like_dom_sf"/>
</dbReference>
<reference evidence="8" key="1">
    <citation type="journal article" date="2013" name="Genetics">
        <title>The draft genome and transcriptome of Panagrellus redivivus are shaped by the harsh demands of a free-living lifestyle.</title>
        <authorList>
            <person name="Srinivasan J."/>
            <person name="Dillman A.R."/>
            <person name="Macchietto M.G."/>
            <person name="Heikkinen L."/>
            <person name="Lakso M."/>
            <person name="Fracchia K.M."/>
            <person name="Antoshechkin I."/>
            <person name="Mortazavi A."/>
            <person name="Wong G."/>
            <person name="Sternberg P.W."/>
        </authorList>
    </citation>
    <scope>NUCLEOTIDE SEQUENCE [LARGE SCALE GENOMIC DNA]</scope>
    <source>
        <strain evidence="8">MT8872</strain>
    </source>
</reference>
<feature type="binding site" evidence="6">
    <location>
        <position position="240"/>
    </location>
    <ligand>
        <name>ATP</name>
        <dbReference type="ChEBI" id="CHEBI:30616"/>
    </ligand>
</feature>
<dbReference type="GO" id="GO:0035556">
    <property type="term" value="P:intracellular signal transduction"/>
    <property type="evidence" value="ECO:0007669"/>
    <property type="project" value="UniProtKB-ARBA"/>
</dbReference>
<dbReference type="GO" id="GO:0005524">
    <property type="term" value="F:ATP binding"/>
    <property type="evidence" value="ECO:0007669"/>
    <property type="project" value="UniProtKB-UniRule"/>
</dbReference>
<dbReference type="SUPFAM" id="SSF54277">
    <property type="entry name" value="CAD &amp; PB1 domains"/>
    <property type="match status" value="1"/>
</dbReference>
<dbReference type="PANTHER" id="PTHR11584">
    <property type="entry name" value="SERINE/THREONINE PROTEIN KINASE"/>
    <property type="match status" value="1"/>
</dbReference>
<protein>
    <submittedName>
        <fullName evidence="9">Protein kinase domain-containing protein</fullName>
    </submittedName>
</protein>
<organism evidence="8 9">
    <name type="scientific">Panagrellus redivivus</name>
    <name type="common">Microworm</name>
    <dbReference type="NCBI Taxonomy" id="6233"/>
    <lineage>
        <taxon>Eukaryota</taxon>
        <taxon>Metazoa</taxon>
        <taxon>Ecdysozoa</taxon>
        <taxon>Nematoda</taxon>
        <taxon>Chromadorea</taxon>
        <taxon>Rhabditida</taxon>
        <taxon>Tylenchina</taxon>
        <taxon>Panagrolaimomorpha</taxon>
        <taxon>Panagrolaimoidea</taxon>
        <taxon>Panagrolaimidae</taxon>
        <taxon>Panagrellus</taxon>
    </lineage>
</organism>
<accession>A0A7E4VDV3</accession>
<keyword evidence="1" id="KW-0723">Serine/threonine-protein kinase</keyword>
<feature type="domain" description="Protein kinase" evidence="7">
    <location>
        <begin position="210"/>
        <end position="469"/>
    </location>
</feature>
<dbReference type="SMART" id="SM00220">
    <property type="entry name" value="S_TKc"/>
    <property type="match status" value="1"/>
</dbReference>
<dbReference type="GO" id="GO:0004674">
    <property type="term" value="F:protein serine/threonine kinase activity"/>
    <property type="evidence" value="ECO:0007669"/>
    <property type="project" value="UniProtKB-KW"/>
</dbReference>
<evidence type="ECO:0000256" key="5">
    <source>
        <dbReference type="ARBA" id="ARBA00022840"/>
    </source>
</evidence>
<dbReference type="PROSITE" id="PS50011">
    <property type="entry name" value="PROTEIN_KINASE_DOM"/>
    <property type="match status" value="1"/>
</dbReference>
<evidence type="ECO:0000313" key="8">
    <source>
        <dbReference type="Proteomes" id="UP000492821"/>
    </source>
</evidence>
<dbReference type="PROSITE" id="PS00107">
    <property type="entry name" value="PROTEIN_KINASE_ATP"/>
    <property type="match status" value="1"/>
</dbReference>
<evidence type="ECO:0000256" key="2">
    <source>
        <dbReference type="ARBA" id="ARBA00022679"/>
    </source>
</evidence>
<dbReference type="InterPro" id="IPR000719">
    <property type="entry name" value="Prot_kinase_dom"/>
</dbReference>
<proteinExistence type="predicted"/>
<dbReference type="Proteomes" id="UP000492821">
    <property type="component" value="Unassembled WGS sequence"/>
</dbReference>
<dbReference type="AlphaFoldDB" id="A0A7E4VDV3"/>
<evidence type="ECO:0000256" key="6">
    <source>
        <dbReference type="PROSITE-ProRule" id="PRU10141"/>
    </source>
</evidence>
<evidence type="ECO:0000256" key="4">
    <source>
        <dbReference type="ARBA" id="ARBA00022777"/>
    </source>
</evidence>